<evidence type="ECO:0000259" key="3">
    <source>
        <dbReference type="SMART" id="SM00093"/>
    </source>
</evidence>
<dbReference type="SMART" id="SM00093">
    <property type="entry name" value="SERPIN"/>
    <property type="match status" value="1"/>
</dbReference>
<dbReference type="Gene3D" id="3.40.50.150">
    <property type="entry name" value="Vaccinia Virus protein VP39"/>
    <property type="match status" value="1"/>
</dbReference>
<evidence type="ECO:0000256" key="1">
    <source>
        <dbReference type="RuleBase" id="RU000411"/>
    </source>
</evidence>
<dbReference type="InterPro" id="IPR042178">
    <property type="entry name" value="Serpin_sf_1"/>
</dbReference>
<dbReference type="SUPFAM" id="SSF53335">
    <property type="entry name" value="S-adenosyl-L-methionine-dependent methyltransferases"/>
    <property type="match status" value="1"/>
</dbReference>
<dbReference type="InterPro" id="IPR013216">
    <property type="entry name" value="Methyltransf_11"/>
</dbReference>
<dbReference type="PANTHER" id="PTHR11461:SF211">
    <property type="entry name" value="GH10112P-RELATED"/>
    <property type="match status" value="1"/>
</dbReference>
<evidence type="ECO:0000313" key="5">
    <source>
        <dbReference type="Proteomes" id="UP000181951"/>
    </source>
</evidence>
<dbReference type="RefSeq" id="WP_075016660.1">
    <property type="nucleotide sequence ID" value="NZ_FODD01000008.1"/>
</dbReference>
<dbReference type="Pfam" id="PF08241">
    <property type="entry name" value="Methyltransf_11"/>
    <property type="match status" value="1"/>
</dbReference>
<reference evidence="4 5" key="1">
    <citation type="submission" date="2016-10" db="EMBL/GenBank/DDBJ databases">
        <authorList>
            <person name="de Groot N.N."/>
        </authorList>
    </citation>
    <scope>NUCLEOTIDE SEQUENCE [LARGE SCALE GENOMIC DNA]</scope>
    <source>
        <strain evidence="4 5">CGMCC 4.2026</strain>
    </source>
</reference>
<evidence type="ECO:0000256" key="2">
    <source>
        <dbReference type="SAM" id="MobiDB-lite"/>
    </source>
</evidence>
<comment type="similarity">
    <text evidence="1">Belongs to the serpin family.</text>
</comment>
<proteinExistence type="inferred from homology"/>
<dbReference type="EMBL" id="FODD01000008">
    <property type="protein sequence ID" value="SEN67968.1"/>
    <property type="molecule type" value="Genomic_DNA"/>
</dbReference>
<organism evidence="4 5">
    <name type="scientific">Actinacidiphila rubida</name>
    <dbReference type="NCBI Taxonomy" id="310780"/>
    <lineage>
        <taxon>Bacteria</taxon>
        <taxon>Bacillati</taxon>
        <taxon>Actinomycetota</taxon>
        <taxon>Actinomycetes</taxon>
        <taxon>Kitasatosporales</taxon>
        <taxon>Streptomycetaceae</taxon>
        <taxon>Actinacidiphila</taxon>
    </lineage>
</organism>
<dbReference type="Proteomes" id="UP000181951">
    <property type="component" value="Unassembled WGS sequence"/>
</dbReference>
<dbReference type="GO" id="GO:0004867">
    <property type="term" value="F:serine-type endopeptidase inhibitor activity"/>
    <property type="evidence" value="ECO:0007669"/>
    <property type="project" value="InterPro"/>
</dbReference>
<dbReference type="InterPro" id="IPR036186">
    <property type="entry name" value="Serpin_sf"/>
</dbReference>
<accession>A0A1H8IJR7</accession>
<dbReference type="InterPro" id="IPR042185">
    <property type="entry name" value="Serpin_sf_2"/>
</dbReference>
<dbReference type="AlphaFoldDB" id="A0A1H8IJR7"/>
<feature type="region of interest" description="Disordered" evidence="2">
    <location>
        <begin position="1"/>
        <end position="21"/>
    </location>
</feature>
<dbReference type="GO" id="GO:0008757">
    <property type="term" value="F:S-adenosylmethionine-dependent methyltransferase activity"/>
    <property type="evidence" value="ECO:0007669"/>
    <property type="project" value="InterPro"/>
</dbReference>
<name>A0A1H8IJR7_9ACTN</name>
<keyword evidence="5" id="KW-1185">Reference proteome</keyword>
<dbReference type="OrthoDB" id="9801609at2"/>
<dbReference type="PANTHER" id="PTHR11461">
    <property type="entry name" value="SERINE PROTEASE INHIBITOR, SERPIN"/>
    <property type="match status" value="1"/>
</dbReference>
<dbReference type="Pfam" id="PF00079">
    <property type="entry name" value="Serpin"/>
    <property type="match status" value="1"/>
</dbReference>
<gene>
    <name evidence="4" type="ORF">SAMN05216267_100881</name>
</gene>
<evidence type="ECO:0000313" key="4">
    <source>
        <dbReference type="EMBL" id="SEN67968.1"/>
    </source>
</evidence>
<dbReference type="SUPFAM" id="SSF56574">
    <property type="entry name" value="Serpins"/>
    <property type="match status" value="1"/>
</dbReference>
<protein>
    <submittedName>
        <fullName evidence="4">Serine protease inhibitor</fullName>
    </submittedName>
</protein>
<sequence length="736" mass="76500">MTERTDGAAGGDGGDGGDVRGAAARTAGSAAVSPARYAVAVRELAARWLPAVAGAGSPDGPAEAGDLACSPAGLWLALAALAAGAAGDTARELRALLGVAGPEAAPAVTDAARALAATDALAAATGVWSRAEVRPGYRAALPDVGFGPLTDRAALDAWVRRATGGLIGRLPLDVPADARLVLVNALALRARWVTPFPERDTRPRDFTDAAGRVRQVPTMHGDVPVDAAWTTAGGATVVELRCEAGPGGAAGARVRFVLGPPGTGAAAVLPEAWSDVRTPVGAGRVTVALPRLTLRGTVDVTAHFGALGLRHAAGPGADFSGLSPEPLHVSRVAQECLLRVGELGVEAAAVTAVAVRRTAVARRPALRVAFDRPFGVVVLPAEGAGDVPLLAAWQASAPAGPEPPAYALDEEEPPEVRRMTFVPFLPNGHCVAVEHPDGSVRLPAGEVRPGEVWLRDTALRVPLETAGFRIQLVRPFAYRAVGRHVYVRVEGDRYQGRRRHADVPWRTGTPEELAPALTDPVERSAVRDAGASRASQSEASYFAAVVRQIELSYLREGNPPESGSGFGAGPEQWRVQRRMVVDGLHRDGTFLDVGCANGLLMESVAAWAAEDGRAVEPYGVDLSPGLVAEARRRLPRWADRIAVGNALDWTPGDGRRFTFVHVLADCVPPVRFPDVVRHALDRLVEPGGRLLVSVYQPVGGTAPRAAERLAAAGAVVAGHSESAGVPGTATTAWCDA</sequence>
<dbReference type="InterPro" id="IPR000215">
    <property type="entry name" value="Serpin_fam"/>
</dbReference>
<dbReference type="Gene3D" id="3.30.497.10">
    <property type="entry name" value="Antithrombin, subunit I, domain 2"/>
    <property type="match status" value="1"/>
</dbReference>
<dbReference type="InterPro" id="IPR023796">
    <property type="entry name" value="Serpin_dom"/>
</dbReference>
<dbReference type="InterPro" id="IPR029063">
    <property type="entry name" value="SAM-dependent_MTases_sf"/>
</dbReference>
<dbReference type="STRING" id="310780.SAMN05216267_100881"/>
<dbReference type="GO" id="GO:0005615">
    <property type="term" value="C:extracellular space"/>
    <property type="evidence" value="ECO:0007669"/>
    <property type="project" value="InterPro"/>
</dbReference>
<dbReference type="CDD" id="cd02440">
    <property type="entry name" value="AdoMet_MTases"/>
    <property type="match status" value="1"/>
</dbReference>
<dbReference type="Gene3D" id="2.30.39.10">
    <property type="entry name" value="Alpha-1-antitrypsin, domain 1"/>
    <property type="match status" value="1"/>
</dbReference>
<feature type="domain" description="Serpin" evidence="3">
    <location>
        <begin position="46"/>
        <end position="380"/>
    </location>
</feature>